<reference evidence="1 2" key="1">
    <citation type="submission" date="2016-10" db="EMBL/GenBank/DDBJ databases">
        <title>Pseudomonas lactis sp. nov. and Pseudomonas paralactis sp. nov., isolated from bovine raw milk.</title>
        <authorList>
            <person name="Von Neubeck M."/>
            <person name="Huptas C."/>
            <person name="Glueck C."/>
            <person name="Krewinkel M."/>
            <person name="Stoeckel M."/>
            <person name="Stressler T."/>
            <person name="Fischer L."/>
            <person name="Hinrichs J."/>
            <person name="Scherer S."/>
            <person name="Wenning M."/>
        </authorList>
    </citation>
    <scope>NUCLEOTIDE SEQUENCE [LARGE SCALE GENOMIC DNA]</scope>
    <source>
        <strain evidence="1 2">DSM 18862</strain>
    </source>
</reference>
<evidence type="ECO:0000313" key="2">
    <source>
        <dbReference type="Proteomes" id="UP000188559"/>
    </source>
</evidence>
<dbReference type="OrthoDB" id="6903668at2"/>
<evidence type="ECO:0000313" key="1">
    <source>
        <dbReference type="EMBL" id="ONH47785.1"/>
    </source>
</evidence>
<dbReference type="GeneID" id="57375860"/>
<dbReference type="Proteomes" id="UP000188559">
    <property type="component" value="Unassembled WGS sequence"/>
</dbReference>
<dbReference type="RefSeq" id="WP_071496341.1">
    <property type="nucleotide sequence ID" value="NZ_LT629702.1"/>
</dbReference>
<proteinExistence type="predicted"/>
<gene>
    <name evidence="1" type="ORF">BLL37_00070</name>
</gene>
<organism evidence="1 2">
    <name type="scientific">Pseudomonas azotoformans</name>
    <dbReference type="NCBI Taxonomy" id="47878"/>
    <lineage>
        <taxon>Bacteria</taxon>
        <taxon>Pseudomonadati</taxon>
        <taxon>Pseudomonadota</taxon>
        <taxon>Gammaproteobacteria</taxon>
        <taxon>Pseudomonadales</taxon>
        <taxon>Pseudomonadaceae</taxon>
        <taxon>Pseudomonas</taxon>
    </lineage>
</organism>
<sequence length="101" mass="11157">MSNLTAFNTTEPAIYISLEYSDDYDDYKGTGSWTWVAKRSWSYGGAVRTEVFEVPQGAEGADNEDVVSMIKALTRAPEDSDIKYAVAQMGDTPSYVAVRVE</sequence>
<comment type="caution">
    <text evidence="1">The sequence shown here is derived from an EMBL/GenBank/DDBJ whole genome shotgun (WGS) entry which is preliminary data.</text>
</comment>
<keyword evidence="2" id="KW-1185">Reference proteome</keyword>
<dbReference type="EMBL" id="MNPV01000001">
    <property type="protein sequence ID" value="ONH47785.1"/>
    <property type="molecule type" value="Genomic_DNA"/>
</dbReference>
<accession>A0A1V2JRM6</accession>
<dbReference type="AlphaFoldDB" id="A0A1V2JRM6"/>
<protein>
    <submittedName>
        <fullName evidence="1">Uncharacterized protein</fullName>
    </submittedName>
</protein>
<name>A0A1V2JRM6_PSEAZ</name>